<proteinExistence type="inferred from homology"/>
<protein>
    <recommendedName>
        <fullName evidence="8">Glycine cleavage system H protein</fullName>
    </recommendedName>
</protein>
<evidence type="ECO:0000259" key="9">
    <source>
        <dbReference type="PROSITE" id="PS50968"/>
    </source>
</evidence>
<evidence type="ECO:0000256" key="7">
    <source>
        <dbReference type="PIRSR" id="PIRSR617453-50"/>
    </source>
</evidence>
<evidence type="ECO:0000256" key="2">
    <source>
        <dbReference type="ARBA" id="ARBA00009249"/>
    </source>
</evidence>
<dbReference type="GO" id="GO:0005739">
    <property type="term" value="C:mitochondrion"/>
    <property type="evidence" value="ECO:0007669"/>
    <property type="project" value="UniProtKB-SubCell"/>
</dbReference>
<name>A0A067KWY8_JATCU</name>
<evidence type="ECO:0000256" key="1">
    <source>
        <dbReference type="ARBA" id="ARBA00004173"/>
    </source>
</evidence>
<dbReference type="PANTHER" id="PTHR11715">
    <property type="entry name" value="GLYCINE CLEAVAGE SYSTEM H PROTEIN"/>
    <property type="match status" value="1"/>
</dbReference>
<dbReference type="InterPro" id="IPR000089">
    <property type="entry name" value="Biotin_lipoyl"/>
</dbReference>
<dbReference type="InterPro" id="IPR011053">
    <property type="entry name" value="Single_hybrid_motif"/>
</dbReference>
<dbReference type="STRING" id="180498.A0A067KWY8"/>
<comment type="subcellular location">
    <subcellularLocation>
        <location evidence="1 8">Mitochondrion</location>
    </subcellularLocation>
</comment>
<reference evidence="10 11" key="1">
    <citation type="journal article" date="2014" name="PLoS ONE">
        <title>Global Analysis of Gene Expression Profiles in Physic Nut (Jatropha curcas L.) Seedlings Exposed to Salt Stress.</title>
        <authorList>
            <person name="Zhang L."/>
            <person name="Zhang C."/>
            <person name="Wu P."/>
            <person name="Chen Y."/>
            <person name="Li M."/>
            <person name="Jiang H."/>
            <person name="Wu G."/>
        </authorList>
    </citation>
    <scope>NUCLEOTIDE SEQUENCE [LARGE SCALE GENOMIC DNA]</scope>
    <source>
        <strain evidence="11">cv. GZQX0401</strain>
        <tissue evidence="10">Young leaves</tissue>
    </source>
</reference>
<dbReference type="PROSITE" id="PS00189">
    <property type="entry name" value="LIPOYL"/>
    <property type="match status" value="1"/>
</dbReference>
<dbReference type="InterPro" id="IPR017453">
    <property type="entry name" value="GCV_H_sub"/>
</dbReference>
<dbReference type="NCBIfam" id="TIGR00527">
    <property type="entry name" value="gcvH"/>
    <property type="match status" value="1"/>
</dbReference>
<evidence type="ECO:0000256" key="5">
    <source>
        <dbReference type="ARBA" id="ARBA00022946"/>
    </source>
</evidence>
<dbReference type="InterPro" id="IPR033753">
    <property type="entry name" value="GCV_H/Fam206"/>
</dbReference>
<evidence type="ECO:0000256" key="4">
    <source>
        <dbReference type="ARBA" id="ARBA00022823"/>
    </source>
</evidence>
<evidence type="ECO:0000313" key="11">
    <source>
        <dbReference type="Proteomes" id="UP000027138"/>
    </source>
</evidence>
<dbReference type="NCBIfam" id="NF002270">
    <property type="entry name" value="PRK01202.1"/>
    <property type="match status" value="1"/>
</dbReference>
<keyword evidence="4 7" id="KW-0450">Lipoyl</keyword>
<comment type="cofactor">
    <cofactor evidence="8">
        <name>(R)-lipoate</name>
        <dbReference type="ChEBI" id="CHEBI:83088"/>
    </cofactor>
    <text evidence="8">Binds 1 lipoyl cofactor covalently.</text>
</comment>
<evidence type="ECO:0000256" key="3">
    <source>
        <dbReference type="ARBA" id="ARBA00011690"/>
    </source>
</evidence>
<dbReference type="FunFam" id="2.40.50.100:FF:000011">
    <property type="entry name" value="Glycine cleavage system H protein"/>
    <property type="match status" value="1"/>
</dbReference>
<keyword evidence="5 8" id="KW-0809">Transit peptide</keyword>
<dbReference type="PANTHER" id="PTHR11715:SF27">
    <property type="entry name" value="GLYCINE CLEAVAGE SYSTEM H PROTEIN 1, MITOCHONDRIAL-RELATED"/>
    <property type="match status" value="1"/>
</dbReference>
<sequence length="164" mass="17468">MALRMWASSTANALKISVASKPQLSPYCLSRCFSSVLDGLKYATSHEWVKHEGSVATIGITDHAQDHLGEVVFVDLPEPGVAVTQGKSFGAVESVKATSDVNSPISGEIVEVNSKLSEAPGAINSSPYEEGWMIKVKPSNPSELGSLLDAKAYTKFCEEEDAAH</sequence>
<dbReference type="OrthoDB" id="10264154at2759"/>
<dbReference type="HAMAP" id="MF_00272">
    <property type="entry name" value="GcvH"/>
    <property type="match status" value="1"/>
</dbReference>
<evidence type="ECO:0000256" key="6">
    <source>
        <dbReference type="ARBA" id="ARBA00023128"/>
    </source>
</evidence>
<organism evidence="10 11">
    <name type="scientific">Jatropha curcas</name>
    <name type="common">Barbados nut</name>
    <dbReference type="NCBI Taxonomy" id="180498"/>
    <lineage>
        <taxon>Eukaryota</taxon>
        <taxon>Viridiplantae</taxon>
        <taxon>Streptophyta</taxon>
        <taxon>Embryophyta</taxon>
        <taxon>Tracheophyta</taxon>
        <taxon>Spermatophyta</taxon>
        <taxon>Magnoliopsida</taxon>
        <taxon>eudicotyledons</taxon>
        <taxon>Gunneridae</taxon>
        <taxon>Pentapetalae</taxon>
        <taxon>rosids</taxon>
        <taxon>fabids</taxon>
        <taxon>Malpighiales</taxon>
        <taxon>Euphorbiaceae</taxon>
        <taxon>Crotonoideae</taxon>
        <taxon>Jatropheae</taxon>
        <taxon>Jatropha</taxon>
    </lineage>
</organism>
<keyword evidence="6 8" id="KW-0496">Mitochondrion</keyword>
<dbReference type="InterPro" id="IPR002930">
    <property type="entry name" value="GCV_H"/>
</dbReference>
<dbReference type="GO" id="GO:0009249">
    <property type="term" value="P:protein lipoylation"/>
    <property type="evidence" value="ECO:0007669"/>
    <property type="project" value="TreeGrafter"/>
</dbReference>
<dbReference type="SUPFAM" id="SSF51230">
    <property type="entry name" value="Single hybrid motif"/>
    <property type="match status" value="1"/>
</dbReference>
<dbReference type="AlphaFoldDB" id="A0A067KWY8"/>
<comment type="subunit">
    <text evidence="3 8">The glycine cleavage system is composed of four proteins: P, T, L and H.</text>
</comment>
<dbReference type="EMBL" id="KK914348">
    <property type="protein sequence ID" value="KDP39513.1"/>
    <property type="molecule type" value="Genomic_DNA"/>
</dbReference>
<dbReference type="Pfam" id="PF01597">
    <property type="entry name" value="GCV_H"/>
    <property type="match status" value="1"/>
</dbReference>
<dbReference type="Proteomes" id="UP000027138">
    <property type="component" value="Unassembled WGS sequence"/>
</dbReference>
<comment type="similarity">
    <text evidence="2 8">Belongs to the GcvH family.</text>
</comment>
<dbReference type="GO" id="GO:0019464">
    <property type="term" value="P:glycine decarboxylation via glycine cleavage system"/>
    <property type="evidence" value="ECO:0007669"/>
    <property type="project" value="UniProtKB-UniRule"/>
</dbReference>
<dbReference type="CDD" id="cd06848">
    <property type="entry name" value="GCS_H"/>
    <property type="match status" value="1"/>
</dbReference>
<evidence type="ECO:0000256" key="8">
    <source>
        <dbReference type="RuleBase" id="RU364055"/>
    </source>
</evidence>
<keyword evidence="11" id="KW-1185">Reference proteome</keyword>
<feature type="modified residue" description="N6-lipoyllysine" evidence="7">
    <location>
        <position position="96"/>
    </location>
</feature>
<dbReference type="InterPro" id="IPR003016">
    <property type="entry name" value="2-oxoA_DH_lipoyl-BS"/>
</dbReference>
<feature type="domain" description="Lipoyl-binding" evidence="9">
    <location>
        <begin position="55"/>
        <end position="137"/>
    </location>
</feature>
<evidence type="ECO:0000313" key="10">
    <source>
        <dbReference type="EMBL" id="KDP39513.1"/>
    </source>
</evidence>
<accession>A0A067KWY8</accession>
<dbReference type="GO" id="GO:0005960">
    <property type="term" value="C:glycine cleavage complex"/>
    <property type="evidence" value="ECO:0007669"/>
    <property type="project" value="UniProtKB-UniRule"/>
</dbReference>
<comment type="function">
    <text evidence="8">The H protein shuttles the methylamine group of glycine from the P protein to the T protein.</text>
</comment>
<dbReference type="KEGG" id="jcu:105632726"/>
<dbReference type="PROSITE" id="PS50968">
    <property type="entry name" value="BIOTINYL_LIPOYL"/>
    <property type="match status" value="1"/>
</dbReference>
<gene>
    <name evidence="10" type="ORF">JCGZ_05079</name>
</gene>
<dbReference type="Gene3D" id="2.40.50.100">
    <property type="match status" value="1"/>
</dbReference>